<dbReference type="InParanoid" id="A0A165H2L5"/>
<dbReference type="AlphaFoldDB" id="A0A165H2L5"/>
<evidence type="ECO:0000313" key="2">
    <source>
        <dbReference type="EMBL" id="KZV91363.1"/>
    </source>
</evidence>
<protein>
    <submittedName>
        <fullName evidence="2">Uncharacterized protein</fullName>
    </submittedName>
</protein>
<evidence type="ECO:0000313" key="3">
    <source>
        <dbReference type="Proteomes" id="UP000077266"/>
    </source>
</evidence>
<keyword evidence="3" id="KW-1185">Reference proteome</keyword>
<dbReference type="OrthoDB" id="3236040at2759"/>
<dbReference type="Proteomes" id="UP000077266">
    <property type="component" value="Unassembled WGS sequence"/>
</dbReference>
<feature type="region of interest" description="Disordered" evidence="1">
    <location>
        <begin position="73"/>
        <end position="120"/>
    </location>
</feature>
<name>A0A165H2L5_EXIGL</name>
<gene>
    <name evidence="2" type="ORF">EXIGLDRAFT_837192</name>
</gene>
<proteinExistence type="predicted"/>
<reference evidence="2 3" key="1">
    <citation type="journal article" date="2016" name="Mol. Biol. Evol.">
        <title>Comparative Genomics of Early-Diverging Mushroom-Forming Fungi Provides Insights into the Origins of Lignocellulose Decay Capabilities.</title>
        <authorList>
            <person name="Nagy L.G."/>
            <person name="Riley R."/>
            <person name="Tritt A."/>
            <person name="Adam C."/>
            <person name="Daum C."/>
            <person name="Floudas D."/>
            <person name="Sun H."/>
            <person name="Yadav J.S."/>
            <person name="Pangilinan J."/>
            <person name="Larsson K.H."/>
            <person name="Matsuura K."/>
            <person name="Barry K."/>
            <person name="Labutti K."/>
            <person name="Kuo R."/>
            <person name="Ohm R.A."/>
            <person name="Bhattacharya S.S."/>
            <person name="Shirouzu T."/>
            <person name="Yoshinaga Y."/>
            <person name="Martin F.M."/>
            <person name="Grigoriev I.V."/>
            <person name="Hibbett D.S."/>
        </authorList>
    </citation>
    <scope>NUCLEOTIDE SEQUENCE [LARGE SCALE GENOMIC DNA]</scope>
    <source>
        <strain evidence="2 3">HHB12029</strain>
    </source>
</reference>
<feature type="region of interest" description="Disordered" evidence="1">
    <location>
        <begin position="1"/>
        <end position="41"/>
    </location>
</feature>
<sequence>MSANHTGASTGPSRHVPHAHRQQPSLYRLVRPARINPSSQPRRILGEIEWWRVVSGQEPEPTFEPGFLHVDAFVHQPSSPPLSPTTPSTPTNEDRDDARPPSSPPQSPSDAQTFDFATTH</sequence>
<dbReference type="EMBL" id="KV426029">
    <property type="protein sequence ID" value="KZV91363.1"/>
    <property type="molecule type" value="Genomic_DNA"/>
</dbReference>
<accession>A0A165H2L5</accession>
<evidence type="ECO:0000256" key="1">
    <source>
        <dbReference type="SAM" id="MobiDB-lite"/>
    </source>
</evidence>
<organism evidence="2 3">
    <name type="scientific">Exidia glandulosa HHB12029</name>
    <dbReference type="NCBI Taxonomy" id="1314781"/>
    <lineage>
        <taxon>Eukaryota</taxon>
        <taxon>Fungi</taxon>
        <taxon>Dikarya</taxon>
        <taxon>Basidiomycota</taxon>
        <taxon>Agaricomycotina</taxon>
        <taxon>Agaricomycetes</taxon>
        <taxon>Auriculariales</taxon>
        <taxon>Exidiaceae</taxon>
        <taxon>Exidia</taxon>
    </lineage>
</organism>
<feature type="compositionally biased region" description="Polar residues" evidence="1">
    <location>
        <begin position="1"/>
        <end position="12"/>
    </location>
</feature>